<dbReference type="InterPro" id="IPR001245">
    <property type="entry name" value="Ser-Thr/Tyr_kinase_cat_dom"/>
</dbReference>
<sequence>MGFSPLSLQNPLVLIIPFFLTLHVNSQTINTNTTLFSCSPNTSASCSTFVLYRTQVEFLDLKQISDLFGVSSLWIKEVNHLPSEEGTLFPDQLIAIPLTCGCTGNRSFANTTYWIKEGDSYYVVSTQAFQGLVDYHFIEDLNPTLDPSNLQPGQDVTVPVYCKCPEKTQLDQGIKYLMTYVWSAEDDISKLSNKTNSSVDSIRAANNYRNFSAAVSHAILIPVKEKPNLPAPLYNTTASSGTDHESSKSNTKAIVLWSIVAAASAVVIWNFLLLAWCKIYRNKLFVRTASNSEAADHLLTPKKSSKNQSLCPLTKGNKLLAGVSQFIDKPAMFDVKDIMEATMNMSRSYWIEGSVYQATINEEVYAVKLAKGDVAEEMHIFQFVNHANLIKLAGFSIHGDGNFLWVYEYAENGSLDKWLFPKTSSSSSSSSDSISCLSWRHRLNIALDVANGLQYLHEHTRPSIVHRAIKSSNILLDAHFKAKISNFSSAKPATMGVRPSADVFDFGVVLLELLSGRKERSSEDAEVGVLWREIRAVLEVEEKKVERLRRWMDPKMKGNLYPMEGAISLAAMAKACTVEDSTERPRISEIVFGLSVLAQSWSTEAWMPSSEESIPIADAVVAR</sequence>
<dbReference type="Gene3D" id="1.10.510.10">
    <property type="entry name" value="Transferase(Phosphotransferase) domain 1"/>
    <property type="match status" value="2"/>
</dbReference>
<dbReference type="EMBL" id="CP136893">
    <property type="protein sequence ID" value="WOL03086.1"/>
    <property type="molecule type" value="Genomic_DNA"/>
</dbReference>
<feature type="transmembrane region" description="Helical" evidence="1">
    <location>
        <begin position="254"/>
        <end position="277"/>
    </location>
</feature>
<evidence type="ECO:0000313" key="5">
    <source>
        <dbReference type="EMBL" id="WOL03086.1"/>
    </source>
</evidence>
<dbReference type="PROSITE" id="PS50011">
    <property type="entry name" value="PROTEIN_KINASE_DOM"/>
    <property type="match status" value="1"/>
</dbReference>
<dbReference type="InterPro" id="IPR052611">
    <property type="entry name" value="Plant_RLK_LysM"/>
</dbReference>
<dbReference type="GO" id="GO:0005886">
    <property type="term" value="C:plasma membrane"/>
    <property type="evidence" value="ECO:0007669"/>
    <property type="project" value="UniProtKB-ARBA"/>
</dbReference>
<feature type="domain" description="LysM" evidence="4">
    <location>
        <begin position="111"/>
        <end position="158"/>
    </location>
</feature>
<dbReference type="InterPro" id="IPR059143">
    <property type="entry name" value="NFP_LysM2"/>
</dbReference>
<organism evidence="5 6">
    <name type="scientific">Canna indica</name>
    <name type="common">Indian-shot</name>
    <dbReference type="NCBI Taxonomy" id="4628"/>
    <lineage>
        <taxon>Eukaryota</taxon>
        <taxon>Viridiplantae</taxon>
        <taxon>Streptophyta</taxon>
        <taxon>Embryophyta</taxon>
        <taxon>Tracheophyta</taxon>
        <taxon>Spermatophyta</taxon>
        <taxon>Magnoliopsida</taxon>
        <taxon>Liliopsida</taxon>
        <taxon>Zingiberales</taxon>
        <taxon>Cannaceae</taxon>
        <taxon>Canna</taxon>
    </lineage>
</organism>
<dbReference type="InterPro" id="IPR056561">
    <property type="entry name" value="NFP_LYK_LysM1"/>
</dbReference>
<feature type="signal peptide" evidence="2">
    <location>
        <begin position="1"/>
        <end position="26"/>
    </location>
</feature>
<dbReference type="InterPro" id="IPR059144">
    <property type="entry name" value="NFP_LysM3"/>
</dbReference>
<dbReference type="InterPro" id="IPR000719">
    <property type="entry name" value="Prot_kinase_dom"/>
</dbReference>
<keyword evidence="2" id="KW-0732">Signal</keyword>
<dbReference type="InterPro" id="IPR018392">
    <property type="entry name" value="LysM"/>
</dbReference>
<protein>
    <submittedName>
        <fullName evidence="5">Uncharacterized protein</fullName>
    </submittedName>
</protein>
<evidence type="ECO:0000259" key="3">
    <source>
        <dbReference type="PROSITE" id="PS50011"/>
    </source>
</evidence>
<dbReference type="Pfam" id="PF23457">
    <property type="entry name" value="LysM2_NFP"/>
    <property type="match status" value="1"/>
</dbReference>
<evidence type="ECO:0000256" key="2">
    <source>
        <dbReference type="SAM" id="SignalP"/>
    </source>
</evidence>
<reference evidence="5 6" key="1">
    <citation type="submission" date="2023-10" db="EMBL/GenBank/DDBJ databases">
        <title>Chromosome-scale genome assembly provides insights into flower coloration mechanisms of Canna indica.</title>
        <authorList>
            <person name="Li C."/>
        </authorList>
    </citation>
    <scope>NUCLEOTIDE SEQUENCE [LARGE SCALE GENOMIC DNA]</scope>
    <source>
        <tissue evidence="5">Flower</tissue>
    </source>
</reference>
<dbReference type="PANTHER" id="PTHR45927:SF2">
    <property type="entry name" value="SERINE_THREONINE RECEPTOR-LIKE KINASE NFP"/>
    <property type="match status" value="1"/>
</dbReference>
<dbReference type="Pfam" id="PF23446">
    <property type="entry name" value="LysM1_NFP_LYK"/>
    <property type="match status" value="1"/>
</dbReference>
<keyword evidence="1" id="KW-0812">Transmembrane</keyword>
<evidence type="ECO:0000313" key="6">
    <source>
        <dbReference type="Proteomes" id="UP001327560"/>
    </source>
</evidence>
<dbReference type="Pfam" id="PF23462">
    <property type="entry name" value="LysM3_NFP"/>
    <property type="match status" value="1"/>
</dbReference>
<dbReference type="AlphaFoldDB" id="A0AAQ3KCE2"/>
<dbReference type="InterPro" id="IPR011009">
    <property type="entry name" value="Kinase-like_dom_sf"/>
</dbReference>
<feature type="domain" description="Protein kinase" evidence="3">
    <location>
        <begin position="341"/>
        <end position="597"/>
    </location>
</feature>
<dbReference type="Gene3D" id="3.10.350.10">
    <property type="entry name" value="LysM domain"/>
    <property type="match status" value="1"/>
</dbReference>
<evidence type="ECO:0000259" key="4">
    <source>
        <dbReference type="PROSITE" id="PS51782"/>
    </source>
</evidence>
<keyword evidence="6" id="KW-1185">Reference proteome</keyword>
<keyword evidence="1" id="KW-0472">Membrane</keyword>
<dbReference type="SUPFAM" id="SSF56112">
    <property type="entry name" value="Protein kinase-like (PK-like)"/>
    <property type="match status" value="1"/>
</dbReference>
<dbReference type="GO" id="GO:0005524">
    <property type="term" value="F:ATP binding"/>
    <property type="evidence" value="ECO:0007669"/>
    <property type="project" value="InterPro"/>
</dbReference>
<dbReference type="PROSITE" id="PS51782">
    <property type="entry name" value="LYSM"/>
    <property type="match status" value="1"/>
</dbReference>
<dbReference type="PANTHER" id="PTHR45927">
    <property type="entry name" value="LYSM-DOMAIN RECEPTOR-LIKE KINASE-RELATED"/>
    <property type="match status" value="1"/>
</dbReference>
<keyword evidence="1" id="KW-1133">Transmembrane helix</keyword>
<dbReference type="InterPro" id="IPR036779">
    <property type="entry name" value="LysM_dom_sf"/>
</dbReference>
<proteinExistence type="predicted"/>
<gene>
    <name evidence="5" type="ORF">Cni_G11806</name>
</gene>
<feature type="chain" id="PRO_5042848100" evidence="2">
    <location>
        <begin position="27"/>
        <end position="623"/>
    </location>
</feature>
<name>A0AAQ3KCE2_9LILI</name>
<evidence type="ECO:0000256" key="1">
    <source>
        <dbReference type="SAM" id="Phobius"/>
    </source>
</evidence>
<dbReference type="GO" id="GO:0004672">
    <property type="term" value="F:protein kinase activity"/>
    <property type="evidence" value="ECO:0007669"/>
    <property type="project" value="InterPro"/>
</dbReference>
<dbReference type="CDD" id="cd00118">
    <property type="entry name" value="LysM"/>
    <property type="match status" value="1"/>
</dbReference>
<accession>A0AAQ3KCE2</accession>
<dbReference type="Pfam" id="PF07714">
    <property type="entry name" value="PK_Tyr_Ser-Thr"/>
    <property type="match status" value="1"/>
</dbReference>
<dbReference type="Proteomes" id="UP001327560">
    <property type="component" value="Chromosome 4"/>
</dbReference>
<dbReference type="Gene3D" id="3.30.200.20">
    <property type="entry name" value="Phosphorylase Kinase, domain 1"/>
    <property type="match status" value="1"/>
</dbReference>